<evidence type="ECO:0000313" key="2">
    <source>
        <dbReference type="EMBL" id="KTD66641.1"/>
    </source>
</evidence>
<dbReference type="RefSeq" id="WP_058513043.1">
    <property type="nucleotide sequence ID" value="NZ_CAAAIH010000004.1"/>
</dbReference>
<feature type="domain" description="U-box" evidence="1">
    <location>
        <begin position="270"/>
        <end position="344"/>
    </location>
</feature>
<dbReference type="Proteomes" id="UP000054703">
    <property type="component" value="Unassembled WGS sequence"/>
</dbReference>
<dbReference type="GO" id="GO:0004842">
    <property type="term" value="F:ubiquitin-protein transferase activity"/>
    <property type="evidence" value="ECO:0007669"/>
    <property type="project" value="InterPro"/>
</dbReference>
<evidence type="ECO:0000313" key="3">
    <source>
        <dbReference type="Proteomes" id="UP000054703"/>
    </source>
</evidence>
<gene>
    <name evidence="2" type="ORF">Lsan_0586</name>
</gene>
<dbReference type="PANTHER" id="PTHR46573">
    <property type="entry name" value="WD REPEAT, SAM AND U-BOX DOMAIN-CONTAINING PROTEIN 1"/>
    <property type="match status" value="1"/>
</dbReference>
<dbReference type="InterPro" id="IPR052085">
    <property type="entry name" value="WD-SAM-U-box"/>
</dbReference>
<dbReference type="GO" id="GO:0016567">
    <property type="term" value="P:protein ubiquitination"/>
    <property type="evidence" value="ECO:0007669"/>
    <property type="project" value="InterPro"/>
</dbReference>
<dbReference type="InterPro" id="IPR013083">
    <property type="entry name" value="Znf_RING/FYVE/PHD"/>
</dbReference>
<accession>A0A0W0ZBX1</accession>
<dbReference type="InterPro" id="IPR003613">
    <property type="entry name" value="Ubox_domain"/>
</dbReference>
<dbReference type="PATRIC" id="fig|45074.5.peg.617"/>
<dbReference type="OrthoDB" id="5649725at2"/>
<reference evidence="2 3" key="1">
    <citation type="submission" date="2015-11" db="EMBL/GenBank/DDBJ databases">
        <title>Genomic analysis of 38 Legionella species identifies large and diverse effector repertoires.</title>
        <authorList>
            <person name="Burstein D."/>
            <person name="Amaro F."/>
            <person name="Zusman T."/>
            <person name="Lifshitz Z."/>
            <person name="Cohen O."/>
            <person name="Gilbert J.A."/>
            <person name="Pupko T."/>
            <person name="Shuman H.A."/>
            <person name="Segal G."/>
        </authorList>
    </citation>
    <scope>NUCLEOTIDE SEQUENCE [LARGE SCALE GENOMIC DNA]</scope>
    <source>
        <strain evidence="2 3">SC-63-C7</strain>
    </source>
</reference>
<name>A0A0W0ZBX1_9GAMM</name>
<dbReference type="PANTHER" id="PTHR46573:SF1">
    <property type="entry name" value="WD REPEAT, SAM AND U-BOX DOMAIN-CONTAINING PROTEIN 1"/>
    <property type="match status" value="1"/>
</dbReference>
<organism evidence="2 3">
    <name type="scientific">Legionella santicrucis</name>
    <dbReference type="NCBI Taxonomy" id="45074"/>
    <lineage>
        <taxon>Bacteria</taxon>
        <taxon>Pseudomonadati</taxon>
        <taxon>Pseudomonadota</taxon>
        <taxon>Gammaproteobacteria</taxon>
        <taxon>Legionellales</taxon>
        <taxon>Legionellaceae</taxon>
        <taxon>Legionella</taxon>
    </lineage>
</organism>
<dbReference type="Pfam" id="PF04564">
    <property type="entry name" value="U-box"/>
    <property type="match status" value="1"/>
</dbReference>
<keyword evidence="3" id="KW-1185">Reference proteome</keyword>
<dbReference type="SMART" id="SM00504">
    <property type="entry name" value="Ubox"/>
    <property type="match status" value="1"/>
</dbReference>
<protein>
    <submittedName>
        <fullName evidence="2">Ubiquitin conjugation factor E4 family domain protein (U-box)</fullName>
    </submittedName>
</protein>
<dbReference type="SUPFAM" id="SSF57850">
    <property type="entry name" value="RING/U-box"/>
    <property type="match status" value="1"/>
</dbReference>
<sequence>MQSKVEEADIFIYGKMGPKETNRILAGKVELLKKQFDFSSKIEVLQENERKLWLIRESRVEGLLTVQSISYEKKSSKWKMNTPQRYLLSNEKGWICNNESPGSDLFEAIAASVGGIIKLTEENTAPHLPGLLNLLAENGYDPDNRINPKLGEETQTTAYTTYTHTPSHTKSQASHLKSTTISLPEGIFMALSCPLATKKTGEAKLMKDPVTLVADGITYERAHLLEEYPALQEGSDFYPNIKLKTIINYIAANSLQPNEYLAKLEKVEEDIQDPVQLITMENPVLSPSGYSYEQSSIAQWIRSKQSDLPVWGNIRLIPDPVTRMDIRGKTLVPNVNLRLFIDAWPSFYEEQRLSCQQSLQNS</sequence>
<comment type="caution">
    <text evidence="2">The sequence shown here is derived from an EMBL/GenBank/DDBJ whole genome shotgun (WGS) entry which is preliminary data.</text>
</comment>
<dbReference type="Gene3D" id="3.30.40.10">
    <property type="entry name" value="Zinc/RING finger domain, C3HC4 (zinc finger)"/>
    <property type="match status" value="1"/>
</dbReference>
<dbReference type="EMBL" id="LNYU01000009">
    <property type="protein sequence ID" value="KTD66641.1"/>
    <property type="molecule type" value="Genomic_DNA"/>
</dbReference>
<dbReference type="AlphaFoldDB" id="A0A0W0ZBX1"/>
<proteinExistence type="predicted"/>
<evidence type="ECO:0000259" key="1">
    <source>
        <dbReference type="SMART" id="SM00504"/>
    </source>
</evidence>